<evidence type="ECO:0000313" key="2">
    <source>
        <dbReference type="Proteomes" id="UP001168972"/>
    </source>
</evidence>
<dbReference type="EMBL" id="JAQQBR010000005">
    <property type="protein sequence ID" value="KAK0175567.1"/>
    <property type="molecule type" value="Genomic_DNA"/>
</dbReference>
<gene>
    <name evidence="1" type="ORF">PV327_009307</name>
</gene>
<proteinExistence type="predicted"/>
<evidence type="ECO:0000313" key="1">
    <source>
        <dbReference type="EMBL" id="KAK0175567.1"/>
    </source>
</evidence>
<accession>A0AA39FTI5</accession>
<comment type="caution">
    <text evidence="1">The sequence shown here is derived from an EMBL/GenBank/DDBJ whole genome shotgun (WGS) entry which is preliminary data.</text>
</comment>
<dbReference type="AlphaFoldDB" id="A0AA39FTI5"/>
<dbReference type="Proteomes" id="UP001168972">
    <property type="component" value="Unassembled WGS sequence"/>
</dbReference>
<organism evidence="1 2">
    <name type="scientific">Microctonus hyperodae</name>
    <name type="common">Parasitoid wasp</name>
    <dbReference type="NCBI Taxonomy" id="165561"/>
    <lineage>
        <taxon>Eukaryota</taxon>
        <taxon>Metazoa</taxon>
        <taxon>Ecdysozoa</taxon>
        <taxon>Arthropoda</taxon>
        <taxon>Hexapoda</taxon>
        <taxon>Insecta</taxon>
        <taxon>Pterygota</taxon>
        <taxon>Neoptera</taxon>
        <taxon>Endopterygota</taxon>
        <taxon>Hymenoptera</taxon>
        <taxon>Apocrita</taxon>
        <taxon>Ichneumonoidea</taxon>
        <taxon>Braconidae</taxon>
        <taxon>Euphorinae</taxon>
        <taxon>Microctonus</taxon>
    </lineage>
</organism>
<reference evidence="1" key="1">
    <citation type="journal article" date="2023" name="bioRxiv">
        <title>Scaffold-level genome assemblies of two parasitoid biocontrol wasps reveal the parthenogenesis mechanism and an associated novel virus.</title>
        <authorList>
            <person name="Inwood S."/>
            <person name="Skelly J."/>
            <person name="Guhlin J."/>
            <person name="Harrop T."/>
            <person name="Goldson S."/>
            <person name="Dearden P."/>
        </authorList>
    </citation>
    <scope>NUCLEOTIDE SEQUENCE</scope>
    <source>
        <strain evidence="1">Lincoln</strain>
        <tissue evidence="1">Whole body</tissue>
    </source>
</reference>
<reference evidence="1" key="2">
    <citation type="submission" date="2023-03" db="EMBL/GenBank/DDBJ databases">
        <authorList>
            <person name="Inwood S.N."/>
            <person name="Skelly J.G."/>
            <person name="Guhlin J."/>
            <person name="Harrop T.W.R."/>
            <person name="Goldson S.G."/>
            <person name="Dearden P.K."/>
        </authorList>
    </citation>
    <scope>NUCLEOTIDE SEQUENCE</scope>
    <source>
        <strain evidence="1">Lincoln</strain>
        <tissue evidence="1">Whole body</tissue>
    </source>
</reference>
<protein>
    <submittedName>
        <fullName evidence="1">Uncharacterized protein</fullName>
    </submittedName>
</protein>
<name>A0AA39FTI5_MICHY</name>
<sequence>MRLATLIADSSTVGPSSEYSDSLDTIIPINIPCGQDYDSLSNDGDRPIDDCNCGEIKNRSVRNVSIDPSPRYFDEHEKITKIKSSRQYLGNRSNNDKLFGESSNIDCNAKLIGQSGKNRRIKDLGLSENSCFNQMPREIMRGNEVRRVASSDSIPFGTVRRDNSIKNFRVLSQDCVRHTKNPEIRQLRYIQSAKGTWSYNL</sequence>
<keyword evidence="2" id="KW-1185">Reference proteome</keyword>